<sequence>MFLHHFETGTKNPTTLIFLHGGSLGGWMWRPHVDHLTKFHCIIPDLPEHRGSIHRGIFSIPNAAEHMAEIIRKKAHGNRAHVIGLDLGGQVALQLSATAPDLVESILVSGVCTKPSITLKWMSYLHKWILPIKHHDWIIRAKMDQWGIPMKHFEEVRKDIIMQDWRSSIRISRENLEFQLPDITSRRKFPPLLAIAGEREGVSIQQSLIDLCASYPGSRTYFVRRAKHNWPLEKPALFSKTVSSWIEGNPLPEILIAANPR</sequence>
<protein>
    <submittedName>
        <fullName evidence="2">Alpha/beta fold hydrolase</fullName>
    </submittedName>
</protein>
<dbReference type="Proteomes" id="UP000481087">
    <property type="component" value="Unassembled WGS sequence"/>
</dbReference>
<feature type="domain" description="AB hydrolase-1" evidence="1">
    <location>
        <begin position="16"/>
        <end position="238"/>
    </location>
</feature>
<dbReference type="GO" id="GO:0016787">
    <property type="term" value="F:hydrolase activity"/>
    <property type="evidence" value="ECO:0007669"/>
    <property type="project" value="UniProtKB-KW"/>
</dbReference>
<reference evidence="2 3" key="1">
    <citation type="submission" date="2019-12" db="EMBL/GenBank/DDBJ databases">
        <title>Paenibacillus sp. nov. sp. isolated from soil.</title>
        <authorList>
            <person name="Kim J."/>
            <person name="Jeong S.E."/>
            <person name="Jung H.S."/>
            <person name="Jeon C.O."/>
        </authorList>
    </citation>
    <scope>NUCLEOTIDE SEQUENCE [LARGE SCALE GENOMIC DNA]</scope>
    <source>
        <strain evidence="2 3">5J-6</strain>
    </source>
</reference>
<comment type="caution">
    <text evidence="2">The sequence shown here is derived from an EMBL/GenBank/DDBJ whole genome shotgun (WGS) entry which is preliminary data.</text>
</comment>
<dbReference type="Gene3D" id="3.40.50.1820">
    <property type="entry name" value="alpha/beta hydrolase"/>
    <property type="match status" value="1"/>
</dbReference>
<dbReference type="GO" id="GO:0016020">
    <property type="term" value="C:membrane"/>
    <property type="evidence" value="ECO:0007669"/>
    <property type="project" value="TreeGrafter"/>
</dbReference>
<dbReference type="Pfam" id="PF12697">
    <property type="entry name" value="Abhydrolase_6"/>
    <property type="match status" value="1"/>
</dbReference>
<dbReference type="AlphaFoldDB" id="A0A6L8V7A7"/>
<accession>A0A6L8V7A7</accession>
<keyword evidence="3" id="KW-1185">Reference proteome</keyword>
<dbReference type="InterPro" id="IPR029058">
    <property type="entry name" value="AB_hydrolase_fold"/>
</dbReference>
<dbReference type="PANTHER" id="PTHR43798:SF33">
    <property type="entry name" value="HYDROLASE, PUTATIVE (AFU_ORTHOLOGUE AFUA_2G14860)-RELATED"/>
    <property type="match status" value="1"/>
</dbReference>
<organism evidence="2 3">
    <name type="scientific">Paenibacillus silvestris</name>
    <dbReference type="NCBI Taxonomy" id="2606219"/>
    <lineage>
        <taxon>Bacteria</taxon>
        <taxon>Bacillati</taxon>
        <taxon>Bacillota</taxon>
        <taxon>Bacilli</taxon>
        <taxon>Bacillales</taxon>
        <taxon>Paenibacillaceae</taxon>
        <taxon>Paenibacillus</taxon>
    </lineage>
</organism>
<dbReference type="InterPro" id="IPR000073">
    <property type="entry name" value="AB_hydrolase_1"/>
</dbReference>
<dbReference type="InterPro" id="IPR050266">
    <property type="entry name" value="AB_hydrolase_sf"/>
</dbReference>
<keyword evidence="2" id="KW-0378">Hydrolase</keyword>
<name>A0A6L8V7A7_9BACL</name>
<dbReference type="PANTHER" id="PTHR43798">
    <property type="entry name" value="MONOACYLGLYCEROL LIPASE"/>
    <property type="match status" value="1"/>
</dbReference>
<evidence type="ECO:0000313" key="2">
    <source>
        <dbReference type="EMBL" id="MZQ85492.1"/>
    </source>
</evidence>
<gene>
    <name evidence="2" type="ORF">GQF01_25570</name>
</gene>
<evidence type="ECO:0000259" key="1">
    <source>
        <dbReference type="Pfam" id="PF12697"/>
    </source>
</evidence>
<evidence type="ECO:0000313" key="3">
    <source>
        <dbReference type="Proteomes" id="UP000481087"/>
    </source>
</evidence>
<dbReference type="EMBL" id="WTUZ01000022">
    <property type="protein sequence ID" value="MZQ85492.1"/>
    <property type="molecule type" value="Genomic_DNA"/>
</dbReference>
<dbReference type="SUPFAM" id="SSF53474">
    <property type="entry name" value="alpha/beta-Hydrolases"/>
    <property type="match status" value="1"/>
</dbReference>
<proteinExistence type="predicted"/>
<dbReference type="RefSeq" id="WP_161409729.1">
    <property type="nucleotide sequence ID" value="NZ_WTUZ01000022.1"/>
</dbReference>